<reference evidence="1 2" key="1">
    <citation type="journal article" date="2018" name="Nat. Ecol. Evol.">
        <title>Pezizomycetes genomes reveal the molecular basis of ectomycorrhizal truffle lifestyle.</title>
        <authorList>
            <person name="Murat C."/>
            <person name="Payen T."/>
            <person name="Noel B."/>
            <person name="Kuo A."/>
            <person name="Morin E."/>
            <person name="Chen J."/>
            <person name="Kohler A."/>
            <person name="Krizsan K."/>
            <person name="Balestrini R."/>
            <person name="Da Silva C."/>
            <person name="Montanini B."/>
            <person name="Hainaut M."/>
            <person name="Levati E."/>
            <person name="Barry K.W."/>
            <person name="Belfiori B."/>
            <person name="Cichocki N."/>
            <person name="Clum A."/>
            <person name="Dockter R.B."/>
            <person name="Fauchery L."/>
            <person name="Guy J."/>
            <person name="Iotti M."/>
            <person name="Le Tacon F."/>
            <person name="Lindquist E.A."/>
            <person name="Lipzen A."/>
            <person name="Malagnac F."/>
            <person name="Mello A."/>
            <person name="Molinier V."/>
            <person name="Miyauchi S."/>
            <person name="Poulain J."/>
            <person name="Riccioni C."/>
            <person name="Rubini A."/>
            <person name="Sitrit Y."/>
            <person name="Splivallo R."/>
            <person name="Traeger S."/>
            <person name="Wang M."/>
            <person name="Zifcakova L."/>
            <person name="Wipf D."/>
            <person name="Zambonelli A."/>
            <person name="Paolocci F."/>
            <person name="Nowrousian M."/>
            <person name="Ottonello S."/>
            <person name="Baldrian P."/>
            <person name="Spatafora J.W."/>
            <person name="Henrissat B."/>
            <person name="Nagy L.G."/>
            <person name="Aury J.M."/>
            <person name="Wincker P."/>
            <person name="Grigoriev I.V."/>
            <person name="Bonfante P."/>
            <person name="Martin F.M."/>
        </authorList>
    </citation>
    <scope>NUCLEOTIDE SEQUENCE [LARGE SCALE GENOMIC DNA]</scope>
    <source>
        <strain evidence="1 2">120613-1</strain>
    </source>
</reference>
<dbReference type="OrthoDB" id="5289248at2759"/>
<evidence type="ECO:0008006" key="3">
    <source>
        <dbReference type="Google" id="ProtNLM"/>
    </source>
</evidence>
<accession>A0A3N4J7X2</accession>
<feature type="non-terminal residue" evidence="1">
    <location>
        <position position="1"/>
    </location>
</feature>
<name>A0A3N4J7X2_9PEZI</name>
<dbReference type="EMBL" id="ML120438">
    <property type="protein sequence ID" value="RPA94383.1"/>
    <property type="molecule type" value="Genomic_DNA"/>
</dbReference>
<proteinExistence type="predicted"/>
<keyword evidence="2" id="KW-1185">Reference proteome</keyword>
<protein>
    <recommendedName>
        <fullName evidence="3">DDE Tnp4 domain-containing protein</fullName>
    </recommendedName>
</protein>
<organism evidence="1 2">
    <name type="scientific">Choiromyces venosus 120613-1</name>
    <dbReference type="NCBI Taxonomy" id="1336337"/>
    <lineage>
        <taxon>Eukaryota</taxon>
        <taxon>Fungi</taxon>
        <taxon>Dikarya</taxon>
        <taxon>Ascomycota</taxon>
        <taxon>Pezizomycotina</taxon>
        <taxon>Pezizomycetes</taxon>
        <taxon>Pezizales</taxon>
        <taxon>Tuberaceae</taxon>
        <taxon>Choiromyces</taxon>
    </lineage>
</organism>
<evidence type="ECO:0000313" key="2">
    <source>
        <dbReference type="Proteomes" id="UP000276215"/>
    </source>
</evidence>
<dbReference type="AlphaFoldDB" id="A0A3N4J7X2"/>
<dbReference type="STRING" id="1336337.A0A3N4J7X2"/>
<sequence length="170" mass="19959">AFQLQDLRLGNHYQATPETCLAVFLFRLAFPNHYNSCFNLKVFGHSISWIETAFNGTLIYIYEQRKEFLYWDTQQLMAQQLQTYCDTINTPGNRIYGFIDDTHQAICQPSTIDWKFFYSGYKKVYSVKFQAIVVPDRLTIHLTGCPYKGILGDWSIYSISQFGRDIWPMM</sequence>
<gene>
    <name evidence="1" type="ORF">L873DRAFT_1701774</name>
</gene>
<dbReference type="Proteomes" id="UP000276215">
    <property type="component" value="Unassembled WGS sequence"/>
</dbReference>
<evidence type="ECO:0000313" key="1">
    <source>
        <dbReference type="EMBL" id="RPA94383.1"/>
    </source>
</evidence>